<gene>
    <name evidence="1" type="ORF">C448_05958</name>
</gene>
<protein>
    <submittedName>
        <fullName evidence="1">Uncharacterized protein</fullName>
    </submittedName>
</protein>
<organism evidence="1 2">
    <name type="scientific">Halococcus morrhuae DSM 1307</name>
    <dbReference type="NCBI Taxonomy" id="931277"/>
    <lineage>
        <taxon>Archaea</taxon>
        <taxon>Methanobacteriati</taxon>
        <taxon>Methanobacteriota</taxon>
        <taxon>Stenosarchaea group</taxon>
        <taxon>Halobacteria</taxon>
        <taxon>Halobacteriales</taxon>
        <taxon>Halococcaceae</taxon>
        <taxon>Halococcus</taxon>
    </lineage>
</organism>
<comment type="caution">
    <text evidence="1">The sequence shown here is derived from an EMBL/GenBank/DDBJ whole genome shotgun (WGS) entry which is preliminary data.</text>
</comment>
<evidence type="ECO:0000313" key="2">
    <source>
        <dbReference type="Proteomes" id="UP000011568"/>
    </source>
</evidence>
<proteinExistence type="predicted"/>
<name>M0MMN5_HALMO</name>
<dbReference type="AlphaFoldDB" id="M0MMN5"/>
<keyword evidence="2" id="KW-1185">Reference proteome</keyword>
<reference evidence="1 2" key="1">
    <citation type="journal article" date="2014" name="PLoS Genet.">
        <title>Phylogenetically driven sequencing of extremely halophilic archaea reveals strategies for static and dynamic osmo-response.</title>
        <authorList>
            <person name="Becker E.A."/>
            <person name="Seitzer P.M."/>
            <person name="Tritt A."/>
            <person name="Larsen D."/>
            <person name="Krusor M."/>
            <person name="Yao A.I."/>
            <person name="Wu D."/>
            <person name="Madern D."/>
            <person name="Eisen J.A."/>
            <person name="Darling A.E."/>
            <person name="Facciotti M.T."/>
        </authorList>
    </citation>
    <scope>NUCLEOTIDE SEQUENCE [LARGE SCALE GENOMIC DNA]</scope>
    <source>
        <strain evidence="1 2">DSM 1307</strain>
    </source>
</reference>
<sequence length="134" mass="15148">MISDTPEFENSASDKHFGRLLDTGIFDFVGVGGCVRWWVIVFGSKGVDIVTIVGMLSPANVHLFSVRVVKLVIRLDRPLDIDPRGVSTTESIVERDFEDGWVEVVVQRWCCKRLFSFDNLTNGEECRTIDRPSK</sequence>
<accession>M0MMN5</accession>
<dbReference type="Proteomes" id="UP000011568">
    <property type="component" value="Unassembled WGS sequence"/>
</dbReference>
<dbReference type="OrthoDB" id="346332at2157"/>
<dbReference type="EMBL" id="AOMC01000087">
    <property type="protein sequence ID" value="EMA46623.1"/>
    <property type="molecule type" value="Genomic_DNA"/>
</dbReference>
<evidence type="ECO:0000313" key="1">
    <source>
        <dbReference type="EMBL" id="EMA46623.1"/>
    </source>
</evidence>